<keyword evidence="1" id="KW-1133">Transmembrane helix</keyword>
<dbReference type="EMBL" id="JADOUF010000001">
    <property type="protein sequence ID" value="MBG6137724.1"/>
    <property type="molecule type" value="Genomic_DNA"/>
</dbReference>
<gene>
    <name evidence="2" type="ORF">IW245_003918</name>
</gene>
<dbReference type="AlphaFoldDB" id="A0A8J7GF95"/>
<comment type="caution">
    <text evidence="2">The sequence shown here is derived from an EMBL/GenBank/DDBJ whole genome shotgun (WGS) entry which is preliminary data.</text>
</comment>
<evidence type="ECO:0000313" key="2">
    <source>
        <dbReference type="EMBL" id="MBG6137724.1"/>
    </source>
</evidence>
<proteinExistence type="predicted"/>
<reference evidence="2" key="1">
    <citation type="submission" date="2020-11" db="EMBL/GenBank/DDBJ databases">
        <title>Sequencing the genomes of 1000 actinobacteria strains.</title>
        <authorList>
            <person name="Klenk H.-P."/>
        </authorList>
    </citation>
    <scope>NUCLEOTIDE SEQUENCE</scope>
    <source>
        <strain evidence="2">DSM 45356</strain>
    </source>
</reference>
<organism evidence="2 3">
    <name type="scientific">Longispora fulva</name>
    <dbReference type="NCBI Taxonomy" id="619741"/>
    <lineage>
        <taxon>Bacteria</taxon>
        <taxon>Bacillati</taxon>
        <taxon>Actinomycetota</taxon>
        <taxon>Actinomycetes</taxon>
        <taxon>Micromonosporales</taxon>
        <taxon>Micromonosporaceae</taxon>
        <taxon>Longispora</taxon>
    </lineage>
</organism>
<accession>A0A8J7GF95</accession>
<feature type="transmembrane region" description="Helical" evidence="1">
    <location>
        <begin position="35"/>
        <end position="53"/>
    </location>
</feature>
<dbReference type="Proteomes" id="UP000622552">
    <property type="component" value="Unassembled WGS sequence"/>
</dbReference>
<feature type="transmembrane region" description="Helical" evidence="1">
    <location>
        <begin position="60"/>
        <end position="80"/>
    </location>
</feature>
<keyword evidence="1" id="KW-0472">Membrane</keyword>
<name>A0A8J7GF95_9ACTN</name>
<keyword evidence="1" id="KW-0812">Transmembrane</keyword>
<dbReference type="RefSeq" id="WP_197004553.1">
    <property type="nucleotide sequence ID" value="NZ_BONS01000024.1"/>
</dbReference>
<evidence type="ECO:0000256" key="1">
    <source>
        <dbReference type="SAM" id="Phobius"/>
    </source>
</evidence>
<sequence>MWSSRSVPVVWMLAAIAAAVGVGTCAGTTWLPVTARVFVLALVSVPVLFVGIAAHGRVGWALAGWTLVLLCQAGAMLATADGLLAGDRDRVAATVLADVGVDGRGGPHLYALAGPDGVRLDGQLRTGVRHRTGDRVAVLVDPSGWLNPTTPDAAREAGATADFAGLTGVAGLVLALAAVRPPRRPAPTPAGPPATDAELARRLVVEFLRAHVVPEELRDPDDYLAALDPAADQEAFEALMAWVRTSGPVPAGTRDERLARLRAVTDGVSAVFRWRAARF</sequence>
<protein>
    <submittedName>
        <fullName evidence="2">Uncharacterized protein</fullName>
    </submittedName>
</protein>
<evidence type="ECO:0000313" key="3">
    <source>
        <dbReference type="Proteomes" id="UP000622552"/>
    </source>
</evidence>
<keyword evidence="3" id="KW-1185">Reference proteome</keyword>